<evidence type="ECO:0000256" key="2">
    <source>
        <dbReference type="SAM" id="Coils"/>
    </source>
</evidence>
<keyword evidence="5" id="KW-1185">Reference proteome</keyword>
<accession>A0ABM7VM63</accession>
<gene>
    <name evidence="4" type="ORF">PEPS_43740</name>
</gene>
<proteinExistence type="inferred from homology"/>
<dbReference type="InterPro" id="IPR036388">
    <property type="entry name" value="WH-like_DNA-bd_sf"/>
</dbReference>
<feature type="coiled-coil region" evidence="2">
    <location>
        <begin position="387"/>
        <end position="414"/>
    </location>
</feature>
<feature type="domain" description="Initiator Rep protein WH1" evidence="3">
    <location>
        <begin position="10"/>
        <end position="187"/>
    </location>
</feature>
<evidence type="ECO:0000259" key="3">
    <source>
        <dbReference type="Pfam" id="PF01051"/>
    </source>
</evidence>
<evidence type="ECO:0000313" key="4">
    <source>
        <dbReference type="EMBL" id="BDD02094.1"/>
    </source>
</evidence>
<dbReference type="InterPro" id="IPR000525">
    <property type="entry name" value="Initiator_Rep_WH1"/>
</dbReference>
<protein>
    <recommendedName>
        <fullName evidence="3">Initiator Rep protein WH1 domain-containing protein</fullName>
    </recommendedName>
</protein>
<dbReference type="SUPFAM" id="SSF46785">
    <property type="entry name" value="Winged helix' DNA-binding domain"/>
    <property type="match status" value="1"/>
</dbReference>
<dbReference type="Gene3D" id="1.10.10.10">
    <property type="entry name" value="Winged helix-like DNA-binding domain superfamily/Winged helix DNA-binding domain"/>
    <property type="match status" value="1"/>
</dbReference>
<comment type="similarity">
    <text evidence="1">Belongs to the initiator RepB protein family.</text>
</comment>
<dbReference type="RefSeq" id="WP_338399385.1">
    <property type="nucleotide sequence ID" value="NZ_AP025298.1"/>
</dbReference>
<dbReference type="EMBL" id="AP025298">
    <property type="protein sequence ID" value="BDD02094.1"/>
    <property type="molecule type" value="Genomic_DNA"/>
</dbReference>
<organism evidence="4 5">
    <name type="scientific">Persicobacter psychrovividus</name>
    <dbReference type="NCBI Taxonomy" id="387638"/>
    <lineage>
        <taxon>Bacteria</taxon>
        <taxon>Pseudomonadati</taxon>
        <taxon>Bacteroidota</taxon>
        <taxon>Cytophagia</taxon>
        <taxon>Cytophagales</taxon>
        <taxon>Persicobacteraceae</taxon>
        <taxon>Persicobacter</taxon>
    </lineage>
</organism>
<name>A0ABM7VM63_9BACT</name>
<evidence type="ECO:0000313" key="5">
    <source>
        <dbReference type="Proteomes" id="UP001354989"/>
    </source>
</evidence>
<dbReference type="Pfam" id="PF21205">
    <property type="entry name" value="Rep3_C"/>
    <property type="match status" value="1"/>
</dbReference>
<reference evidence="4 5" key="1">
    <citation type="submission" date="2021-12" db="EMBL/GenBank/DDBJ databases">
        <title>Genome sequencing of bacteria with rrn-lacking chromosome and rrn-plasmid.</title>
        <authorList>
            <person name="Anda M."/>
            <person name="Iwasaki W."/>
        </authorList>
    </citation>
    <scope>NUCLEOTIDE SEQUENCE [LARGE SCALE GENOMIC DNA]</scope>
    <source>
        <strain evidence="4 5">NBRC 101262</strain>
        <plasmid evidence="4 5">pPP6</plasmid>
    </source>
</reference>
<keyword evidence="2" id="KW-0175">Coiled coil</keyword>
<dbReference type="InterPro" id="IPR036390">
    <property type="entry name" value="WH_DNA-bd_sf"/>
</dbReference>
<sequence length="507" mass="58479">MEITTILNQKVQKHNNLIKGKQGSLTAAQNKMIFFAAMSIIDQLKTKGKVDFVNPTGKGKAQYIRLDPAFIAGAENTNKISGSAFESMRTQLGDLTSTTVNLFEVSEDGERGYSRQIPIAIDTLGEIDRFSKKKSTIKGDGGLYLQLHDEIIRQFEISYEKGDFTQYLLKNVYFLKKGHSWALYELCRMELNQRRQKDLQVEWLVDDLANKICKDKYRSKEGKLQYGPFKNRVLKPSIEDINLDDNCDMTIQLLEEKKVGRMITAIVLRIVNEKLVTLSLDKEQSDEANEVTLTPKITEMLSLIFDQSTNGLKTMKKQILYDLSVNGLQQEQILNFLQEILSRKSEISARTAYYRRMSDNWLKSQRSGTPTLSFSYDNKAASTQKAFVEQNQKANDLKARKQEWEDQKTKISAEYQQWIEMTRQKYLTSVKSLSLMPRYLLYLSKSASAYERKFLQEWEQGAPSEDASKWFGRFLIAELGTEEENHYLKNGLKAFAMDKHHFDLDAY</sequence>
<evidence type="ECO:0000256" key="1">
    <source>
        <dbReference type="ARBA" id="ARBA00038283"/>
    </source>
</evidence>
<keyword evidence="4" id="KW-0614">Plasmid</keyword>
<geneLocation type="plasmid" evidence="4 5">
    <name>pPP6</name>
</geneLocation>
<dbReference type="Proteomes" id="UP001354989">
    <property type="component" value="Plasmid pPP6"/>
</dbReference>
<dbReference type="Pfam" id="PF01051">
    <property type="entry name" value="Rep3_N"/>
    <property type="match status" value="1"/>
</dbReference>